<keyword evidence="1" id="KW-0862">Zinc</keyword>
<evidence type="ECO:0000256" key="3">
    <source>
        <dbReference type="SAM" id="MobiDB-lite"/>
    </source>
</evidence>
<feature type="compositionally biased region" description="Low complexity" evidence="3">
    <location>
        <begin position="172"/>
        <end position="181"/>
    </location>
</feature>
<dbReference type="AlphaFoldDB" id="A0AAQ3QDD0"/>
<dbReference type="InterPro" id="IPR001841">
    <property type="entry name" value="Znf_RING"/>
</dbReference>
<keyword evidence="1" id="KW-0479">Metal-binding</keyword>
<dbReference type="Pfam" id="PF13920">
    <property type="entry name" value="zf-C3HC4_3"/>
    <property type="match status" value="1"/>
</dbReference>
<dbReference type="PROSITE" id="PS50089">
    <property type="entry name" value="ZF_RING_2"/>
    <property type="match status" value="1"/>
</dbReference>
<feature type="region of interest" description="Disordered" evidence="3">
    <location>
        <begin position="369"/>
        <end position="390"/>
    </location>
</feature>
<dbReference type="PANTHER" id="PTHR46519">
    <property type="entry name" value="RING/U-BOX SUPERFAMILY PROTEIN"/>
    <property type="match status" value="1"/>
</dbReference>
<feature type="region of interest" description="Disordered" evidence="3">
    <location>
        <begin position="432"/>
        <end position="455"/>
    </location>
</feature>
<sequence>MRNYVAAFKSSSGGCLDGCVTASCAGADDEGDDDGAAADQLAPRCRRSDIEGDDLADSSAAACRHSRVCSRRVARQTEEMITTIERRNRESELLALAGLNTMCTLDPSLLRESRRSTSATVERPVAARASPILQMWRELEDMTAVPRAERRSTVTASPLGGRNRSEEQELGSSSVTTSTTTSERDYIGYGRLSPGNMRSSRRSGELDNGHRQSSREQSPHLGEDARERVRQTLRGWMVESGIADAESEVFPRNETHRAEWLGEVERERVRFVREWVQMTSLQHRDARASRREESARERERERYRSVLFHEGGQPQLVRTELLRLRGRQARLELIMRMAAERQRELQTLSDHRVVSHFTHRNRIQSLLRGRFLRNSPPAQDGEQRPPSAAERELGQLRQRHYVSGLREGFGFGLENNGQPISQPDTLANQSVQLPNQSQGSTARQSFNHNHEEAHSRSEYINVHQIIEAEETPDLESGSHNDNLDMQGSAIEIVTHLEEERGIEREERGPNTDDGFSDWHEERGDEFNRNWQENMDQDWPHQTMGYDVTENSHLREVHQEWHEDEHPNTAETWHHEPVDQRSSPNIGVNRFISPDDENVYSMELRELLSRRSVSNLLHSGFRESLDQLIQSYVQRQRRAPFDWDLDRPLPTPTPEEDQDQRRYDPNQNIQDTVMRVNVFPPPSLPPRPPQWHSDLHHNNWARQDMHRSENELDFINELRVEVARLQQEMKNMQRILEACMDMQVELQRAIRQEVSAALNRSTGEFLEESSDDGLKWNQVSKGTCCLCCDNPIDSLLYRCGHMCTCSKCANELIESRGKCPLCRAPIIEVIRAYLT</sequence>
<proteinExistence type="predicted"/>
<reference evidence="5 6" key="1">
    <citation type="submission" date="2023-10" db="EMBL/GenBank/DDBJ databases">
        <title>Chromosome-scale genome assembly provides insights into flower coloration mechanisms of Canna indica.</title>
        <authorList>
            <person name="Li C."/>
        </authorList>
    </citation>
    <scope>NUCLEOTIDE SEQUENCE [LARGE SCALE GENOMIC DNA]</scope>
    <source>
        <tissue evidence="5">Flower</tissue>
    </source>
</reference>
<dbReference type="EMBL" id="CP136893">
    <property type="protein sequence ID" value="WOL05401.1"/>
    <property type="molecule type" value="Genomic_DNA"/>
</dbReference>
<dbReference type="GO" id="GO:0008270">
    <property type="term" value="F:zinc ion binding"/>
    <property type="evidence" value="ECO:0007669"/>
    <property type="project" value="UniProtKB-KW"/>
</dbReference>
<dbReference type="PANTHER" id="PTHR46519:SF2">
    <property type="entry name" value="RING_U-BOX SUPERFAMILY PROTEIN"/>
    <property type="match status" value="1"/>
</dbReference>
<feature type="compositionally biased region" description="Basic and acidic residues" evidence="3">
    <location>
        <begin position="202"/>
        <end position="225"/>
    </location>
</feature>
<dbReference type="CDD" id="cd16647">
    <property type="entry name" value="mRING-HC-C3HC5_NEU1"/>
    <property type="match status" value="1"/>
</dbReference>
<organism evidence="5 6">
    <name type="scientific">Canna indica</name>
    <name type="common">Indian-shot</name>
    <dbReference type="NCBI Taxonomy" id="4628"/>
    <lineage>
        <taxon>Eukaryota</taxon>
        <taxon>Viridiplantae</taxon>
        <taxon>Streptophyta</taxon>
        <taxon>Embryophyta</taxon>
        <taxon>Tracheophyta</taxon>
        <taxon>Spermatophyta</taxon>
        <taxon>Magnoliopsida</taxon>
        <taxon>Liliopsida</taxon>
        <taxon>Zingiberales</taxon>
        <taxon>Cannaceae</taxon>
        <taxon>Canna</taxon>
    </lineage>
</organism>
<evidence type="ECO:0000256" key="1">
    <source>
        <dbReference type="PROSITE-ProRule" id="PRU00175"/>
    </source>
</evidence>
<keyword evidence="6" id="KW-1185">Reference proteome</keyword>
<evidence type="ECO:0000256" key="2">
    <source>
        <dbReference type="SAM" id="Coils"/>
    </source>
</evidence>
<feature type="region of interest" description="Disordered" evidence="3">
    <location>
        <begin position="642"/>
        <end position="662"/>
    </location>
</feature>
<evidence type="ECO:0000313" key="6">
    <source>
        <dbReference type="Proteomes" id="UP001327560"/>
    </source>
</evidence>
<protein>
    <recommendedName>
        <fullName evidence="4">RING-type domain-containing protein</fullName>
    </recommendedName>
</protein>
<evidence type="ECO:0000313" key="5">
    <source>
        <dbReference type="EMBL" id="WOL05401.1"/>
    </source>
</evidence>
<dbReference type="InterPro" id="IPR013083">
    <property type="entry name" value="Znf_RING/FYVE/PHD"/>
</dbReference>
<feature type="region of interest" description="Disordered" evidence="3">
    <location>
        <begin position="500"/>
        <end position="521"/>
    </location>
</feature>
<feature type="coiled-coil region" evidence="2">
    <location>
        <begin position="714"/>
        <end position="741"/>
    </location>
</feature>
<feature type="domain" description="RING-type" evidence="4">
    <location>
        <begin position="783"/>
        <end position="822"/>
    </location>
</feature>
<feature type="region of interest" description="Disordered" evidence="3">
    <location>
        <begin position="560"/>
        <end position="589"/>
    </location>
</feature>
<dbReference type="Proteomes" id="UP001327560">
    <property type="component" value="Chromosome 4"/>
</dbReference>
<name>A0AAQ3QDD0_9LILI</name>
<feature type="region of interest" description="Disordered" evidence="3">
    <location>
        <begin position="143"/>
        <end position="225"/>
    </location>
</feature>
<accession>A0AAQ3QDD0</accession>
<keyword evidence="2" id="KW-0175">Coiled coil</keyword>
<dbReference type="SUPFAM" id="SSF57850">
    <property type="entry name" value="RING/U-box"/>
    <property type="match status" value="1"/>
</dbReference>
<evidence type="ECO:0000259" key="4">
    <source>
        <dbReference type="PROSITE" id="PS50089"/>
    </source>
</evidence>
<feature type="compositionally biased region" description="Polar residues" evidence="3">
    <location>
        <begin position="432"/>
        <end position="447"/>
    </location>
</feature>
<keyword evidence="1" id="KW-0863">Zinc-finger</keyword>
<dbReference type="Gene3D" id="3.30.40.10">
    <property type="entry name" value="Zinc/RING finger domain, C3HC4 (zinc finger)"/>
    <property type="match status" value="1"/>
</dbReference>
<gene>
    <name evidence="5" type="ORF">Cni_G14129</name>
</gene>
<feature type="compositionally biased region" description="Basic and acidic residues" evidence="3">
    <location>
        <begin position="560"/>
        <end position="578"/>
    </location>
</feature>